<evidence type="ECO:0000256" key="10">
    <source>
        <dbReference type="SAM" id="MobiDB-lite"/>
    </source>
</evidence>
<keyword evidence="8" id="KW-0539">Nucleus</keyword>
<feature type="domain" description="C2H2-type" evidence="11">
    <location>
        <begin position="1"/>
        <end position="27"/>
    </location>
</feature>
<keyword evidence="13" id="KW-1185">Reference proteome</keyword>
<accession>A0AAV2PWZ5</accession>
<keyword evidence="3" id="KW-0677">Repeat</keyword>
<keyword evidence="7" id="KW-0804">Transcription</keyword>
<dbReference type="InterPro" id="IPR036236">
    <property type="entry name" value="Znf_C2H2_sf"/>
</dbReference>
<name>A0AAV2PWZ5_MEGNR</name>
<evidence type="ECO:0000256" key="9">
    <source>
        <dbReference type="PROSITE-ProRule" id="PRU00042"/>
    </source>
</evidence>
<dbReference type="EMBL" id="CAXKWB010001661">
    <property type="protein sequence ID" value="CAL4065067.1"/>
    <property type="molecule type" value="Genomic_DNA"/>
</dbReference>
<evidence type="ECO:0000256" key="5">
    <source>
        <dbReference type="ARBA" id="ARBA00022833"/>
    </source>
</evidence>
<comment type="subcellular location">
    <subcellularLocation>
        <location evidence="1">Nucleus</location>
    </subcellularLocation>
</comment>
<dbReference type="PROSITE" id="PS00028">
    <property type="entry name" value="ZINC_FINGER_C2H2_1"/>
    <property type="match status" value="2"/>
</dbReference>
<dbReference type="AlphaFoldDB" id="A0AAV2PWZ5"/>
<dbReference type="PANTHER" id="PTHR23235">
    <property type="entry name" value="KRUEPPEL-LIKE TRANSCRIPTION FACTOR"/>
    <property type="match status" value="1"/>
</dbReference>
<evidence type="ECO:0000256" key="8">
    <source>
        <dbReference type="ARBA" id="ARBA00023242"/>
    </source>
</evidence>
<feature type="non-terminal residue" evidence="12">
    <location>
        <position position="99"/>
    </location>
</feature>
<reference evidence="12 13" key="1">
    <citation type="submission" date="2024-05" db="EMBL/GenBank/DDBJ databases">
        <authorList>
            <person name="Wallberg A."/>
        </authorList>
    </citation>
    <scope>NUCLEOTIDE SEQUENCE [LARGE SCALE GENOMIC DNA]</scope>
</reference>
<keyword evidence="4 9" id="KW-0863">Zinc-finger</keyword>
<dbReference type="Proteomes" id="UP001497623">
    <property type="component" value="Unassembled WGS sequence"/>
</dbReference>
<dbReference type="InterPro" id="IPR013087">
    <property type="entry name" value="Znf_C2H2_type"/>
</dbReference>
<evidence type="ECO:0000313" key="13">
    <source>
        <dbReference type="Proteomes" id="UP001497623"/>
    </source>
</evidence>
<evidence type="ECO:0000256" key="6">
    <source>
        <dbReference type="ARBA" id="ARBA00023015"/>
    </source>
</evidence>
<keyword evidence="6" id="KW-0805">Transcription regulation</keyword>
<dbReference type="GO" id="GO:0005634">
    <property type="term" value="C:nucleus"/>
    <property type="evidence" value="ECO:0007669"/>
    <property type="project" value="UniProtKB-SubCell"/>
</dbReference>
<dbReference type="SUPFAM" id="SSF57667">
    <property type="entry name" value="beta-beta-alpha zinc fingers"/>
    <property type="match status" value="1"/>
</dbReference>
<sequence length="99" mass="11959">QCSQCEKFFLQKCDLMRHLKTHTKEKPYQCCHCDKAFKQNNNRIFHLRTHNGKKLTLEKQQRIHNNADMEKQKDIGTKHNDHFDDPKVEIKEEQIDHTN</sequence>
<organism evidence="12 13">
    <name type="scientific">Meganyctiphanes norvegica</name>
    <name type="common">Northern krill</name>
    <name type="synonym">Thysanopoda norvegica</name>
    <dbReference type="NCBI Taxonomy" id="48144"/>
    <lineage>
        <taxon>Eukaryota</taxon>
        <taxon>Metazoa</taxon>
        <taxon>Ecdysozoa</taxon>
        <taxon>Arthropoda</taxon>
        <taxon>Crustacea</taxon>
        <taxon>Multicrustacea</taxon>
        <taxon>Malacostraca</taxon>
        <taxon>Eumalacostraca</taxon>
        <taxon>Eucarida</taxon>
        <taxon>Euphausiacea</taxon>
        <taxon>Euphausiidae</taxon>
        <taxon>Meganyctiphanes</taxon>
    </lineage>
</organism>
<evidence type="ECO:0000256" key="4">
    <source>
        <dbReference type="ARBA" id="ARBA00022771"/>
    </source>
</evidence>
<feature type="non-terminal residue" evidence="12">
    <location>
        <position position="1"/>
    </location>
</feature>
<protein>
    <recommendedName>
        <fullName evidence="11">C2H2-type domain-containing protein</fullName>
    </recommendedName>
</protein>
<dbReference type="GO" id="GO:0000981">
    <property type="term" value="F:DNA-binding transcription factor activity, RNA polymerase II-specific"/>
    <property type="evidence" value="ECO:0007669"/>
    <property type="project" value="TreeGrafter"/>
</dbReference>
<evidence type="ECO:0000256" key="2">
    <source>
        <dbReference type="ARBA" id="ARBA00022723"/>
    </source>
</evidence>
<keyword evidence="5" id="KW-0862">Zinc</keyword>
<feature type="domain" description="C2H2-type" evidence="11">
    <location>
        <begin position="28"/>
        <end position="55"/>
    </location>
</feature>
<evidence type="ECO:0000256" key="1">
    <source>
        <dbReference type="ARBA" id="ARBA00004123"/>
    </source>
</evidence>
<dbReference type="PROSITE" id="PS50157">
    <property type="entry name" value="ZINC_FINGER_C2H2_2"/>
    <property type="match status" value="2"/>
</dbReference>
<comment type="caution">
    <text evidence="12">The sequence shown here is derived from an EMBL/GenBank/DDBJ whole genome shotgun (WGS) entry which is preliminary data.</text>
</comment>
<proteinExistence type="predicted"/>
<dbReference type="PANTHER" id="PTHR23235:SF142">
    <property type="entry name" value="ZINC FINGER PROTEIN 384"/>
    <property type="match status" value="1"/>
</dbReference>
<evidence type="ECO:0000313" key="12">
    <source>
        <dbReference type="EMBL" id="CAL4065067.1"/>
    </source>
</evidence>
<dbReference type="Gene3D" id="3.30.160.60">
    <property type="entry name" value="Classic Zinc Finger"/>
    <property type="match status" value="2"/>
</dbReference>
<dbReference type="FunFam" id="3.30.160.60:FF:000012">
    <property type="entry name" value="RB-associated KRAB zinc finger protein-like"/>
    <property type="match status" value="1"/>
</dbReference>
<evidence type="ECO:0000259" key="11">
    <source>
        <dbReference type="PROSITE" id="PS50157"/>
    </source>
</evidence>
<dbReference type="FunFam" id="3.30.160.60:FF:000446">
    <property type="entry name" value="Zinc finger protein"/>
    <property type="match status" value="1"/>
</dbReference>
<dbReference type="SMART" id="SM00355">
    <property type="entry name" value="ZnF_C2H2"/>
    <property type="match status" value="2"/>
</dbReference>
<dbReference type="GO" id="GO:0000978">
    <property type="term" value="F:RNA polymerase II cis-regulatory region sequence-specific DNA binding"/>
    <property type="evidence" value="ECO:0007669"/>
    <property type="project" value="TreeGrafter"/>
</dbReference>
<evidence type="ECO:0000256" key="3">
    <source>
        <dbReference type="ARBA" id="ARBA00022737"/>
    </source>
</evidence>
<dbReference type="GO" id="GO:0008270">
    <property type="term" value="F:zinc ion binding"/>
    <property type="evidence" value="ECO:0007669"/>
    <property type="project" value="UniProtKB-KW"/>
</dbReference>
<keyword evidence="2" id="KW-0479">Metal-binding</keyword>
<evidence type="ECO:0000256" key="7">
    <source>
        <dbReference type="ARBA" id="ARBA00023163"/>
    </source>
</evidence>
<gene>
    <name evidence="12" type="ORF">MNOR_LOCUS4525</name>
</gene>
<feature type="region of interest" description="Disordered" evidence="10">
    <location>
        <begin position="61"/>
        <end position="99"/>
    </location>
</feature>